<accession>A0A255GQI4</accession>
<gene>
    <name evidence="3" type="ORF">CGZ93_16015</name>
</gene>
<evidence type="ECO:0000256" key="1">
    <source>
        <dbReference type="SAM" id="MobiDB-lite"/>
    </source>
</evidence>
<sequence length="555" mass="60377">MKFRRILAVPVVVGLLVTGCSKPEDKGESNTTPLPASDVNPQDRAALQPGGEVRLASESIGNLNPMSADAAPGLDSFRRAVLPQFFSYDEHGVATPNTAFLESATETSSNPTVVTLKFNQRATWGDGQPLSANDLIATWQACNGRSAGFRCNSGLRFNQIREVTAGASQQEAQVTFNKAYPDWRGVFERVSMLRAESVRDANTFNAGWTTWRKEWMSGPFAVDQYDQAQKVLVATPNSTWWGEKPLLDRLTIREIPRENQGRAYANQEIDLLDLSTSPELYKAAKTVPDHQVRRAAATTWRQLVLNTASTGPVSEPAVRKAVALTLNRSRIGSQALPGIEFNAAPLGNRVFLTGQDGYVDNAARLELTRDLDAARSVLDKAGWKEKDGTRSKDGRALQVNLVQVRGVAAAEAEAAAIAEQLKAVGFQVQLSDASLADFDNGSVLSGGRFDLITMGGQGSRHPFGELSDRFGSGTDQNYSRLENPEIDQLLEQIAAEPALPRRVELANQLDGKLWETLPTIPLYQQPRSVGASLRLANLGAQGLASISWEKVGYLK</sequence>
<dbReference type="SUPFAM" id="SSF53850">
    <property type="entry name" value="Periplasmic binding protein-like II"/>
    <property type="match status" value="1"/>
</dbReference>
<protein>
    <recommendedName>
        <fullName evidence="2">Solute-binding protein family 5 domain-containing protein</fullName>
    </recommendedName>
</protein>
<feature type="domain" description="Solute-binding protein family 5" evidence="2">
    <location>
        <begin position="99"/>
        <end position="476"/>
    </location>
</feature>
<dbReference type="AlphaFoldDB" id="A0A255GQI4"/>
<dbReference type="Gene3D" id="3.10.105.10">
    <property type="entry name" value="Dipeptide-binding Protein, Domain 3"/>
    <property type="match status" value="1"/>
</dbReference>
<dbReference type="EMBL" id="NMVQ01000045">
    <property type="protein sequence ID" value="OYO18068.1"/>
    <property type="molecule type" value="Genomic_DNA"/>
</dbReference>
<proteinExistence type="predicted"/>
<dbReference type="GO" id="GO:0042597">
    <property type="term" value="C:periplasmic space"/>
    <property type="evidence" value="ECO:0007669"/>
    <property type="project" value="UniProtKB-ARBA"/>
</dbReference>
<dbReference type="GO" id="GO:0015833">
    <property type="term" value="P:peptide transport"/>
    <property type="evidence" value="ECO:0007669"/>
    <property type="project" value="TreeGrafter"/>
</dbReference>
<dbReference type="Pfam" id="PF00496">
    <property type="entry name" value="SBP_bac_5"/>
    <property type="match status" value="1"/>
</dbReference>
<dbReference type="PANTHER" id="PTHR30290:SF65">
    <property type="entry name" value="MONOACYL PHOSPHATIDYLINOSITOL TETRAMANNOSIDE-BINDING PROTEIN LPQW-RELATED"/>
    <property type="match status" value="1"/>
</dbReference>
<dbReference type="RefSeq" id="WP_094365157.1">
    <property type="nucleotide sequence ID" value="NZ_NMVQ01000045.1"/>
</dbReference>
<dbReference type="PROSITE" id="PS51257">
    <property type="entry name" value="PROKAR_LIPOPROTEIN"/>
    <property type="match status" value="1"/>
</dbReference>
<dbReference type="InterPro" id="IPR000914">
    <property type="entry name" value="SBP_5_dom"/>
</dbReference>
<dbReference type="Proteomes" id="UP000216311">
    <property type="component" value="Unassembled WGS sequence"/>
</dbReference>
<dbReference type="PIRSF" id="PIRSF002741">
    <property type="entry name" value="MppA"/>
    <property type="match status" value="1"/>
</dbReference>
<evidence type="ECO:0000313" key="4">
    <source>
        <dbReference type="Proteomes" id="UP000216311"/>
    </source>
</evidence>
<reference evidence="3 4" key="1">
    <citation type="submission" date="2017-07" db="EMBL/GenBank/DDBJ databases">
        <title>Draft whole genome sequences of clinical Proprionibacteriaceae strains.</title>
        <authorList>
            <person name="Bernier A.-M."/>
            <person name="Bernard K."/>
            <person name="Domingo M.-C."/>
        </authorList>
    </citation>
    <scope>NUCLEOTIDE SEQUENCE [LARGE SCALE GENOMIC DNA]</scope>
    <source>
        <strain evidence="3 4">NML 130396</strain>
    </source>
</reference>
<evidence type="ECO:0000259" key="2">
    <source>
        <dbReference type="Pfam" id="PF00496"/>
    </source>
</evidence>
<keyword evidence="4" id="KW-1185">Reference proteome</keyword>
<dbReference type="PANTHER" id="PTHR30290">
    <property type="entry name" value="PERIPLASMIC BINDING COMPONENT OF ABC TRANSPORTER"/>
    <property type="match status" value="1"/>
</dbReference>
<organism evidence="3 4">
    <name type="scientific">Enemella dayhoffiae</name>
    <dbReference type="NCBI Taxonomy" id="2016507"/>
    <lineage>
        <taxon>Bacteria</taxon>
        <taxon>Bacillati</taxon>
        <taxon>Actinomycetota</taxon>
        <taxon>Actinomycetes</taxon>
        <taxon>Propionibacteriales</taxon>
        <taxon>Propionibacteriaceae</taxon>
        <taxon>Enemella</taxon>
    </lineage>
</organism>
<dbReference type="InterPro" id="IPR039424">
    <property type="entry name" value="SBP_5"/>
</dbReference>
<dbReference type="CDD" id="cd08501">
    <property type="entry name" value="PBP2_Lpqw"/>
    <property type="match status" value="1"/>
</dbReference>
<feature type="region of interest" description="Disordered" evidence="1">
    <location>
        <begin position="20"/>
        <end position="45"/>
    </location>
</feature>
<dbReference type="InterPro" id="IPR030678">
    <property type="entry name" value="Peptide/Ni-bd"/>
</dbReference>
<dbReference type="GO" id="GO:1904680">
    <property type="term" value="F:peptide transmembrane transporter activity"/>
    <property type="evidence" value="ECO:0007669"/>
    <property type="project" value="TreeGrafter"/>
</dbReference>
<dbReference type="GO" id="GO:0043190">
    <property type="term" value="C:ATP-binding cassette (ABC) transporter complex"/>
    <property type="evidence" value="ECO:0007669"/>
    <property type="project" value="InterPro"/>
</dbReference>
<dbReference type="Gene3D" id="3.90.76.10">
    <property type="entry name" value="Dipeptide-binding Protein, Domain 1"/>
    <property type="match status" value="1"/>
</dbReference>
<dbReference type="Gene3D" id="3.40.190.10">
    <property type="entry name" value="Periplasmic binding protein-like II"/>
    <property type="match status" value="1"/>
</dbReference>
<evidence type="ECO:0000313" key="3">
    <source>
        <dbReference type="EMBL" id="OYO18068.1"/>
    </source>
</evidence>
<comment type="caution">
    <text evidence="3">The sequence shown here is derived from an EMBL/GenBank/DDBJ whole genome shotgun (WGS) entry which is preliminary data.</text>
</comment>
<name>A0A255GQI4_9ACTN</name>
<dbReference type="OrthoDB" id="3713816at2"/>